<protein>
    <submittedName>
        <fullName evidence="2">Uncharacterized protein</fullName>
    </submittedName>
</protein>
<gene>
    <name evidence="2" type="ORF">AWB64_05493</name>
</gene>
<name>A0A158I552_CABSO</name>
<dbReference type="EMBL" id="FCOC02000026">
    <property type="protein sequence ID" value="SAL51483.1"/>
    <property type="molecule type" value="Genomic_DNA"/>
</dbReference>
<feature type="compositionally biased region" description="Basic and acidic residues" evidence="1">
    <location>
        <begin position="1"/>
        <end position="13"/>
    </location>
</feature>
<reference evidence="2 3" key="1">
    <citation type="submission" date="2016-01" db="EMBL/GenBank/DDBJ databases">
        <authorList>
            <person name="Oliw E.H."/>
        </authorList>
    </citation>
    <scope>NUCLEOTIDE SEQUENCE [LARGE SCALE GENOMIC DNA]</scope>
    <source>
        <strain evidence="2">LMG 22029</strain>
    </source>
</reference>
<sequence length="97" mass="10887">MIRNYNKPDERRSTLTQTTPNQSPGLLPDVSSDSARAQQAVSTNAARVIETTRRAWLGNATLQIADPAKQARRPKFPRRPMVANLALVMNFWSTRPL</sequence>
<feature type="compositionally biased region" description="Polar residues" evidence="1">
    <location>
        <begin position="14"/>
        <end position="24"/>
    </location>
</feature>
<accession>A0A158I552</accession>
<feature type="compositionally biased region" description="Polar residues" evidence="1">
    <location>
        <begin position="31"/>
        <end position="44"/>
    </location>
</feature>
<evidence type="ECO:0000313" key="3">
    <source>
        <dbReference type="Proteomes" id="UP000054893"/>
    </source>
</evidence>
<evidence type="ECO:0000256" key="1">
    <source>
        <dbReference type="SAM" id="MobiDB-lite"/>
    </source>
</evidence>
<dbReference type="AlphaFoldDB" id="A0A158I552"/>
<organism evidence="2 3">
    <name type="scientific">Caballeronia sordidicola</name>
    <name type="common">Burkholderia sordidicola</name>
    <dbReference type="NCBI Taxonomy" id="196367"/>
    <lineage>
        <taxon>Bacteria</taxon>
        <taxon>Pseudomonadati</taxon>
        <taxon>Pseudomonadota</taxon>
        <taxon>Betaproteobacteria</taxon>
        <taxon>Burkholderiales</taxon>
        <taxon>Burkholderiaceae</taxon>
        <taxon>Caballeronia</taxon>
    </lineage>
</organism>
<dbReference type="Proteomes" id="UP000054893">
    <property type="component" value="Unassembled WGS sequence"/>
</dbReference>
<feature type="region of interest" description="Disordered" evidence="1">
    <location>
        <begin position="1"/>
        <end position="44"/>
    </location>
</feature>
<proteinExistence type="predicted"/>
<evidence type="ECO:0000313" key="2">
    <source>
        <dbReference type="EMBL" id="SAL51483.1"/>
    </source>
</evidence>